<dbReference type="GeneID" id="36405277"/>
<evidence type="ECO:0000313" key="1">
    <source>
        <dbReference type="EMBL" id="CEG39999.1"/>
    </source>
</evidence>
<dbReference type="Proteomes" id="UP000054928">
    <property type="component" value="Unassembled WGS sequence"/>
</dbReference>
<dbReference type="AlphaFoldDB" id="A0A0P1AFX3"/>
<organism evidence="1 2">
    <name type="scientific">Plasmopara halstedii</name>
    <name type="common">Downy mildew of sunflower</name>
    <dbReference type="NCBI Taxonomy" id="4781"/>
    <lineage>
        <taxon>Eukaryota</taxon>
        <taxon>Sar</taxon>
        <taxon>Stramenopiles</taxon>
        <taxon>Oomycota</taxon>
        <taxon>Peronosporomycetes</taxon>
        <taxon>Peronosporales</taxon>
        <taxon>Peronosporaceae</taxon>
        <taxon>Plasmopara</taxon>
    </lineage>
</organism>
<proteinExistence type="predicted"/>
<accession>A0A0P1AFX3</accession>
<keyword evidence="2" id="KW-1185">Reference proteome</keyword>
<protein>
    <submittedName>
        <fullName evidence="1">Uncharacterized protein</fullName>
    </submittedName>
</protein>
<name>A0A0P1AFX3_PLAHL</name>
<dbReference type="OrthoDB" id="89099at2759"/>
<dbReference type="EMBL" id="CCYD01000468">
    <property type="protein sequence ID" value="CEG39999.1"/>
    <property type="molecule type" value="Genomic_DNA"/>
</dbReference>
<evidence type="ECO:0000313" key="2">
    <source>
        <dbReference type="Proteomes" id="UP000054928"/>
    </source>
</evidence>
<dbReference type="RefSeq" id="XP_024576368.1">
    <property type="nucleotide sequence ID" value="XM_024725609.1"/>
</dbReference>
<reference evidence="2" key="1">
    <citation type="submission" date="2014-09" db="EMBL/GenBank/DDBJ databases">
        <authorList>
            <person name="Sharma Rahul"/>
            <person name="Thines Marco"/>
        </authorList>
    </citation>
    <scope>NUCLEOTIDE SEQUENCE [LARGE SCALE GENOMIC DNA]</scope>
</reference>
<sequence length="71" mass="8084">MSMASPHKYTKRLFKSLIGKHKELITFETGNSPMILSTYLQLRYISGSSCALKIIASYARSDGDLTARWIW</sequence>